<proteinExistence type="predicted"/>
<dbReference type="RefSeq" id="WP_115302520.1">
    <property type="nucleotide sequence ID" value="NZ_CAAAHO010000001.1"/>
</dbReference>
<name>A0A378I249_9GAMM</name>
<accession>A0A378I249</accession>
<dbReference type="AlphaFoldDB" id="A0A378I249"/>
<keyword evidence="3" id="KW-1185">Reference proteome</keyword>
<evidence type="ECO:0000313" key="2">
    <source>
        <dbReference type="EMBL" id="STX28800.1"/>
    </source>
</evidence>
<evidence type="ECO:0008006" key="4">
    <source>
        <dbReference type="Google" id="ProtNLM"/>
    </source>
</evidence>
<keyword evidence="1" id="KW-0812">Transmembrane</keyword>
<keyword evidence="1" id="KW-1133">Transmembrane helix</keyword>
<evidence type="ECO:0000313" key="3">
    <source>
        <dbReference type="Proteomes" id="UP000254968"/>
    </source>
</evidence>
<gene>
    <name evidence="2" type="ORF">NCTC13315_01334</name>
</gene>
<dbReference type="EMBL" id="UGNV01000001">
    <property type="protein sequence ID" value="STX28800.1"/>
    <property type="molecule type" value="Genomic_DNA"/>
</dbReference>
<reference evidence="2 3" key="1">
    <citation type="submission" date="2018-06" db="EMBL/GenBank/DDBJ databases">
        <authorList>
            <consortium name="Pathogen Informatics"/>
            <person name="Doyle S."/>
        </authorList>
    </citation>
    <scope>NUCLEOTIDE SEQUENCE [LARGE SCALE GENOMIC DNA]</scope>
    <source>
        <strain evidence="2 3">NCTC13315</strain>
    </source>
</reference>
<feature type="transmembrane region" description="Helical" evidence="1">
    <location>
        <begin position="153"/>
        <end position="174"/>
    </location>
</feature>
<sequence>MNWITERKKFQKQLQNHLHSALTINNHELKNKLYDNHLVIQGQKFLLSLEELKNILNKGTQPLLLAILSTATLCLENPTHENINALKTQYNYLKLRLEENKKSNKAATGIGLFFNSIYSISGFIAGLTGFVMMSEAMAALAGATASALVLATGPWGALALGLGAVMIGTAIAVIKGQSVVEEVKFLADKQTKGIGEFINLLDAPHTVDADQVVPEETRSNSYAFI</sequence>
<dbReference type="OrthoDB" id="5653272at2"/>
<dbReference type="Proteomes" id="UP000254968">
    <property type="component" value="Unassembled WGS sequence"/>
</dbReference>
<keyword evidence="1" id="KW-0472">Membrane</keyword>
<feature type="transmembrane region" description="Helical" evidence="1">
    <location>
        <begin position="110"/>
        <end position="133"/>
    </location>
</feature>
<organism evidence="2 3">
    <name type="scientific">Legionella beliardensis</name>
    <dbReference type="NCBI Taxonomy" id="91822"/>
    <lineage>
        <taxon>Bacteria</taxon>
        <taxon>Pseudomonadati</taxon>
        <taxon>Pseudomonadota</taxon>
        <taxon>Gammaproteobacteria</taxon>
        <taxon>Legionellales</taxon>
        <taxon>Legionellaceae</taxon>
        <taxon>Legionella</taxon>
    </lineage>
</organism>
<evidence type="ECO:0000256" key="1">
    <source>
        <dbReference type="SAM" id="Phobius"/>
    </source>
</evidence>
<protein>
    <recommendedName>
        <fullName evidence="4">Transmembrane protein</fullName>
    </recommendedName>
</protein>